<dbReference type="PANTHER" id="PTHR10584">
    <property type="entry name" value="SUGAR KINASE"/>
    <property type="match status" value="1"/>
</dbReference>
<reference evidence="4" key="1">
    <citation type="journal article" date="2021" name="PeerJ">
        <title>Extensive microbial diversity within the chicken gut microbiome revealed by metagenomics and culture.</title>
        <authorList>
            <person name="Gilroy R."/>
            <person name="Ravi A."/>
            <person name="Getino M."/>
            <person name="Pursley I."/>
            <person name="Horton D.L."/>
            <person name="Alikhan N.F."/>
            <person name="Baker D."/>
            <person name="Gharbi K."/>
            <person name="Hall N."/>
            <person name="Watson M."/>
            <person name="Adriaenssens E.M."/>
            <person name="Foster-Nyarko E."/>
            <person name="Jarju S."/>
            <person name="Secka A."/>
            <person name="Antonio M."/>
            <person name="Oren A."/>
            <person name="Chaudhuri R.R."/>
            <person name="La Ragione R."/>
            <person name="Hildebrand F."/>
            <person name="Pallen M.J."/>
        </authorList>
    </citation>
    <scope>NUCLEOTIDE SEQUENCE</scope>
    <source>
        <strain evidence="4">ChiGjej3B3-7470</strain>
    </source>
</reference>
<reference evidence="4" key="2">
    <citation type="submission" date="2021-09" db="EMBL/GenBank/DDBJ databases">
        <authorList>
            <person name="Gilroy R."/>
        </authorList>
    </citation>
    <scope>NUCLEOTIDE SEQUENCE</scope>
    <source>
        <strain evidence="4">ChiGjej3B3-7470</strain>
    </source>
</reference>
<sequence>MPRIIHTGQALVDATALIEQLPRRGQNSMAATWNQQAGGSVNILAAAARSGADAVHAGAIGTGPNGDLIRAALEAEGVSWSAPAVEDRDTALCVVLVEPSAERTFVTMLGAEREISVESLSASDPQPGDIVCVTGYSLAVDSTREPLEAWLAMLPDGVEVVLDPGAAFATLPAGTRARMIAATTVWTSNQEEADDYLATLGLGRADHPGSDMADAASALGGLMTDVVVIVRDGPHGCAISLDGKTTDVAGFPQEPVDTNGAGDAHTGVLVAERAKGTEWVEACRRANVAGAITVTRHGPATAPTAAEIDAFLAARA</sequence>
<evidence type="ECO:0000259" key="3">
    <source>
        <dbReference type="Pfam" id="PF00294"/>
    </source>
</evidence>
<dbReference type="EMBL" id="DYZF01000008">
    <property type="protein sequence ID" value="HJE50414.1"/>
    <property type="molecule type" value="Genomic_DNA"/>
</dbReference>
<evidence type="ECO:0000256" key="1">
    <source>
        <dbReference type="ARBA" id="ARBA00022679"/>
    </source>
</evidence>
<dbReference type="SUPFAM" id="SSF53613">
    <property type="entry name" value="Ribokinase-like"/>
    <property type="match status" value="1"/>
</dbReference>
<dbReference type="Gene3D" id="3.40.1190.20">
    <property type="match status" value="1"/>
</dbReference>
<protein>
    <submittedName>
        <fullName evidence="4">PfkB family carbohydrate kinase</fullName>
    </submittedName>
</protein>
<organism evidence="4 5">
    <name type="scientific">Tessaracoccus flavescens</name>
    <dbReference type="NCBI Taxonomy" id="399497"/>
    <lineage>
        <taxon>Bacteria</taxon>
        <taxon>Bacillati</taxon>
        <taxon>Actinomycetota</taxon>
        <taxon>Actinomycetes</taxon>
        <taxon>Propionibacteriales</taxon>
        <taxon>Propionibacteriaceae</taxon>
        <taxon>Tessaracoccus</taxon>
    </lineage>
</organism>
<dbReference type="Pfam" id="PF00294">
    <property type="entry name" value="PfkB"/>
    <property type="match status" value="1"/>
</dbReference>
<evidence type="ECO:0000256" key="2">
    <source>
        <dbReference type="ARBA" id="ARBA00022777"/>
    </source>
</evidence>
<feature type="domain" description="Carbohydrate kinase PfkB" evidence="3">
    <location>
        <begin position="3"/>
        <end position="302"/>
    </location>
</feature>
<name>A0A921ELH8_9ACTN</name>
<dbReference type="InterPro" id="IPR029056">
    <property type="entry name" value="Ribokinase-like"/>
</dbReference>
<keyword evidence="1" id="KW-0808">Transferase</keyword>
<dbReference type="InterPro" id="IPR011611">
    <property type="entry name" value="PfkB_dom"/>
</dbReference>
<keyword evidence="2 4" id="KW-0418">Kinase</keyword>
<dbReference type="PANTHER" id="PTHR10584:SF166">
    <property type="entry name" value="RIBOKINASE"/>
    <property type="match status" value="1"/>
</dbReference>
<comment type="caution">
    <text evidence="4">The sequence shown here is derived from an EMBL/GenBank/DDBJ whole genome shotgun (WGS) entry which is preliminary data.</text>
</comment>
<accession>A0A921ELH8</accession>
<dbReference type="AlphaFoldDB" id="A0A921ELH8"/>
<evidence type="ECO:0000313" key="4">
    <source>
        <dbReference type="EMBL" id="HJE50414.1"/>
    </source>
</evidence>
<proteinExistence type="predicted"/>
<dbReference type="Proteomes" id="UP000712713">
    <property type="component" value="Unassembled WGS sequence"/>
</dbReference>
<dbReference type="GO" id="GO:0016301">
    <property type="term" value="F:kinase activity"/>
    <property type="evidence" value="ECO:0007669"/>
    <property type="project" value="UniProtKB-KW"/>
</dbReference>
<evidence type="ECO:0000313" key="5">
    <source>
        <dbReference type="Proteomes" id="UP000712713"/>
    </source>
</evidence>
<gene>
    <name evidence="4" type="ORF">K8V15_00240</name>
</gene>